<organism evidence="2 3">
    <name type="scientific">Microbacterium hatanonis</name>
    <dbReference type="NCBI Taxonomy" id="404366"/>
    <lineage>
        <taxon>Bacteria</taxon>
        <taxon>Bacillati</taxon>
        <taxon>Actinomycetota</taxon>
        <taxon>Actinomycetes</taxon>
        <taxon>Micrococcales</taxon>
        <taxon>Microbacteriaceae</taxon>
        <taxon>Microbacterium</taxon>
    </lineage>
</organism>
<evidence type="ECO:0000256" key="1">
    <source>
        <dbReference type="SAM" id="Phobius"/>
    </source>
</evidence>
<gene>
    <name evidence="2" type="ORF">FVP77_05825</name>
</gene>
<reference evidence="2 3" key="1">
    <citation type="submission" date="2019-08" db="EMBL/GenBank/DDBJ databases">
        <authorList>
            <person name="Dong K."/>
        </authorList>
    </citation>
    <scope>NUCLEOTIDE SEQUENCE [LARGE SCALE GENOMIC DNA]</scope>
    <source>
        <strain evidence="2 3">JCM14558</strain>
    </source>
</reference>
<dbReference type="AlphaFoldDB" id="A0A5C8I1S7"/>
<proteinExistence type="predicted"/>
<dbReference type="RefSeq" id="WP_147893656.1">
    <property type="nucleotide sequence ID" value="NZ_BAAANR010000001.1"/>
</dbReference>
<dbReference type="EMBL" id="VRSV01000001">
    <property type="protein sequence ID" value="TXK12962.1"/>
    <property type="molecule type" value="Genomic_DNA"/>
</dbReference>
<protein>
    <submittedName>
        <fullName evidence="2">Uncharacterized protein</fullName>
    </submittedName>
</protein>
<accession>A0A5C8I1S7</accession>
<name>A0A5C8I1S7_9MICO</name>
<feature type="transmembrane region" description="Helical" evidence="1">
    <location>
        <begin position="39"/>
        <end position="59"/>
    </location>
</feature>
<feature type="transmembrane region" description="Helical" evidence="1">
    <location>
        <begin position="9"/>
        <end position="33"/>
    </location>
</feature>
<evidence type="ECO:0000313" key="3">
    <source>
        <dbReference type="Proteomes" id="UP000321034"/>
    </source>
</evidence>
<keyword evidence="1" id="KW-0472">Membrane</keyword>
<keyword evidence="1" id="KW-1133">Transmembrane helix</keyword>
<evidence type="ECO:0000313" key="2">
    <source>
        <dbReference type="EMBL" id="TXK12962.1"/>
    </source>
</evidence>
<sequence length="69" mass="7197">MSIRTLITALYWTAIVTFVVGAGLRVVGGTIGIEALDGAGQIVCLCAWPVAVTAAVLDVRSAARVRPRE</sequence>
<dbReference type="Proteomes" id="UP000321034">
    <property type="component" value="Unassembled WGS sequence"/>
</dbReference>
<keyword evidence="3" id="KW-1185">Reference proteome</keyword>
<comment type="caution">
    <text evidence="2">The sequence shown here is derived from an EMBL/GenBank/DDBJ whole genome shotgun (WGS) entry which is preliminary data.</text>
</comment>
<keyword evidence="1" id="KW-0812">Transmembrane</keyword>